<dbReference type="EMBL" id="CP014796">
    <property type="protein sequence ID" value="APX25698.1"/>
    <property type="molecule type" value="Genomic_DNA"/>
</dbReference>
<keyword evidence="2" id="KW-1185">Reference proteome</keyword>
<keyword evidence="1" id="KW-0378">Hydrolase</keyword>
<dbReference type="EC" id="3.6.1.63" evidence="1"/>
<organism evidence="1 2">
    <name type="scientific">Salipiger profundus</name>
    <dbReference type="NCBI Taxonomy" id="1229727"/>
    <lineage>
        <taxon>Bacteria</taxon>
        <taxon>Pseudomonadati</taxon>
        <taxon>Pseudomonadota</taxon>
        <taxon>Alphaproteobacteria</taxon>
        <taxon>Rhodobacterales</taxon>
        <taxon>Roseobacteraceae</taxon>
        <taxon>Salipiger</taxon>
    </lineage>
</organism>
<evidence type="ECO:0000313" key="2">
    <source>
        <dbReference type="Proteomes" id="UP000186559"/>
    </source>
</evidence>
<name>A0A1U7DC50_9RHOB</name>
<dbReference type="OrthoDB" id="9785413at2"/>
<dbReference type="GO" id="GO:0019700">
    <property type="term" value="P:organic phosphonate catabolic process"/>
    <property type="evidence" value="ECO:0007669"/>
    <property type="project" value="InterPro"/>
</dbReference>
<dbReference type="PANTHER" id="PTHR43135">
    <property type="entry name" value="ALPHA-D-RIBOSE 1-METHYLPHOSPHONATE 5-TRIPHOSPHATE DIPHOSPHATASE"/>
    <property type="match status" value="1"/>
</dbReference>
<reference evidence="1 2" key="1">
    <citation type="submission" date="2016-03" db="EMBL/GenBank/DDBJ databases">
        <title>Deep-sea bacteria in the southern Pacific.</title>
        <authorList>
            <person name="Tang K."/>
        </authorList>
    </citation>
    <scope>NUCLEOTIDE SEQUENCE [LARGE SCALE GENOMIC DNA]</scope>
    <source>
        <strain evidence="1 2">JLT2016</strain>
    </source>
</reference>
<dbReference type="PANTHER" id="PTHR43135:SF3">
    <property type="entry name" value="ALPHA-D-RIBOSE 1-METHYLPHOSPHONATE 5-TRIPHOSPHATE DIPHOSPHATASE"/>
    <property type="match status" value="1"/>
</dbReference>
<accession>A0A1U7DC50</accession>
<dbReference type="SUPFAM" id="SSF51338">
    <property type="entry name" value="Composite domain of metallo-dependent hydrolases"/>
    <property type="match status" value="1"/>
</dbReference>
<dbReference type="RefSeq" id="WP_076625172.1">
    <property type="nucleotide sequence ID" value="NZ_BMEW01000002.1"/>
</dbReference>
<proteinExistence type="predicted"/>
<protein>
    <submittedName>
        <fullName evidence="1">Alpha-D-ribose 1-methylphosphonate 5-triphosphate diphosphatase</fullName>
        <ecNumber evidence="1">3.6.1.63</ecNumber>
    </submittedName>
</protein>
<dbReference type="InterPro" id="IPR011059">
    <property type="entry name" value="Metal-dep_hydrolase_composite"/>
</dbReference>
<dbReference type="Gene3D" id="2.30.40.10">
    <property type="entry name" value="Urease, subunit C, domain 1"/>
    <property type="match status" value="1"/>
</dbReference>
<dbReference type="SUPFAM" id="SSF51556">
    <property type="entry name" value="Metallo-dependent hydrolases"/>
    <property type="match status" value="1"/>
</dbReference>
<dbReference type="KEGG" id="tpro:Ga0080559_TMP4902"/>
<dbReference type="AlphaFoldDB" id="A0A1U7DC50"/>
<sequence>MTALLPPLRLTGATILRGGVLQKRSLVIADGVITKGPLPQVDMSGYLILPGIIDLHGDAFERQVAPRPSARLPLEAALRATDREAATHGITTAWLAQGWSWEGGLRSPDFAEEMMRALDDYRPHALTDLRLQIRCETHMPETRARLVAAIRRHGIDYVVFNDHLDATLQLAETAPHRVAEQAERGDRSVPEYHAALATARAARREVPRHLCALAEVFDTLDLRYGSHDDPDAETREYYRLIGARIAEFPLTVAAAKLARACNDPVLMGAPNVVRGGSQAGNVSALTLVAQGLCDVLVSDYHYPCLARAAWVLVDRGLKTLPEAWEMISKVPAEVMGLADRGTLDHGKRSDFVVVNAATREIEATVSGGRLSYLAGDAGARLVGAITGPRLAAE</sequence>
<dbReference type="NCBIfam" id="NF011990">
    <property type="entry name" value="PRK15446.2-6"/>
    <property type="match status" value="1"/>
</dbReference>
<dbReference type="Gene3D" id="3.20.20.140">
    <property type="entry name" value="Metal-dependent hydrolases"/>
    <property type="match status" value="1"/>
</dbReference>
<dbReference type="InterPro" id="IPR032466">
    <property type="entry name" value="Metal_Hydrolase"/>
</dbReference>
<dbReference type="GO" id="GO:0016810">
    <property type="term" value="F:hydrolase activity, acting on carbon-nitrogen (but not peptide) bonds"/>
    <property type="evidence" value="ECO:0007669"/>
    <property type="project" value="InterPro"/>
</dbReference>
<dbReference type="Proteomes" id="UP000186559">
    <property type="component" value="Chromosome"/>
</dbReference>
<dbReference type="STRING" id="1229727.Ga0080559_TMP4902"/>
<dbReference type="PIRSF" id="PIRSF038971">
    <property type="entry name" value="PhnM"/>
    <property type="match status" value="1"/>
</dbReference>
<gene>
    <name evidence="1" type="ORF">Ga0080559_TMP4902</name>
</gene>
<dbReference type="InterPro" id="IPR051781">
    <property type="entry name" value="Metallo-dep_Hydrolase"/>
</dbReference>
<dbReference type="NCBIfam" id="NF011987">
    <property type="entry name" value="PRK15446.2-3"/>
    <property type="match status" value="1"/>
</dbReference>
<evidence type="ECO:0000313" key="1">
    <source>
        <dbReference type="EMBL" id="APX25698.1"/>
    </source>
</evidence>
<dbReference type="InterPro" id="IPR012696">
    <property type="entry name" value="PhnM"/>
</dbReference>